<evidence type="ECO:0000256" key="5">
    <source>
        <dbReference type="PIRNR" id="PIRNR038471"/>
    </source>
</evidence>
<organism evidence="8 9">
    <name type="scientific">Candidatus Intestinimonas pullistercoris</name>
    <dbReference type="NCBI Taxonomy" id="2838623"/>
    <lineage>
        <taxon>Bacteria</taxon>
        <taxon>Bacillati</taxon>
        <taxon>Bacillota</taxon>
        <taxon>Clostridia</taxon>
        <taxon>Eubacteriales</taxon>
        <taxon>Intestinimonas</taxon>
    </lineage>
</organism>
<dbReference type="InterPro" id="IPR007221">
    <property type="entry name" value="MreC"/>
</dbReference>
<gene>
    <name evidence="8" type="primary">mreC</name>
    <name evidence="8" type="ORF">H9701_03625</name>
</gene>
<reference evidence="8" key="1">
    <citation type="journal article" date="2021" name="PeerJ">
        <title>Extensive microbial diversity within the chicken gut microbiome revealed by metagenomics and culture.</title>
        <authorList>
            <person name="Gilroy R."/>
            <person name="Ravi A."/>
            <person name="Getino M."/>
            <person name="Pursley I."/>
            <person name="Horton D.L."/>
            <person name="Alikhan N.F."/>
            <person name="Baker D."/>
            <person name="Gharbi K."/>
            <person name="Hall N."/>
            <person name="Watson M."/>
            <person name="Adriaenssens E.M."/>
            <person name="Foster-Nyarko E."/>
            <person name="Jarju S."/>
            <person name="Secka A."/>
            <person name="Antonio M."/>
            <person name="Oren A."/>
            <person name="Chaudhuri R.R."/>
            <person name="La Ragione R."/>
            <person name="Hildebrand F."/>
            <person name="Pallen M.J."/>
        </authorList>
    </citation>
    <scope>NUCLEOTIDE SEQUENCE</scope>
    <source>
        <strain evidence="8">CHK186-1790</strain>
    </source>
</reference>
<evidence type="ECO:0000256" key="3">
    <source>
        <dbReference type="ARBA" id="ARBA00022960"/>
    </source>
</evidence>
<dbReference type="Gene3D" id="2.40.10.340">
    <property type="entry name" value="Rod shape-determining protein MreC, domain 1"/>
    <property type="match status" value="1"/>
</dbReference>
<dbReference type="Pfam" id="PF04085">
    <property type="entry name" value="MreC"/>
    <property type="match status" value="1"/>
</dbReference>
<proteinExistence type="inferred from homology"/>
<dbReference type="Proteomes" id="UP000823882">
    <property type="component" value="Unassembled WGS sequence"/>
</dbReference>
<protein>
    <recommendedName>
        <fullName evidence="2 5">Cell shape-determining protein MreC</fullName>
    </recommendedName>
    <alternativeName>
        <fullName evidence="4 5">Cell shape protein MreC</fullName>
    </alternativeName>
</protein>
<sequence>MKDFFRNNGFLILIAAVLLAAVTAVGSYVLQGVPNPLENILGVVTTPVRNGISALAGWAEGIYNYSFHYDELQAENERLRSELARLQESARDAEAAVKENERLRELLGLREQRRELTFESATITSRSTSNWASTMTLSKGSDQGVAAGDCVVDAAGNLVGIIETAGSNWSTMITVVDATLEMGALLSRTESIAILEGDFTLMAQGRLKLTYLPESTELLTGDLVLTSGLGGNYPSDLVVGSIESIHTDASGMSRYAVIAPSADLDSLVQVFIIKEFDIVE</sequence>
<evidence type="ECO:0000256" key="2">
    <source>
        <dbReference type="ARBA" id="ARBA00013855"/>
    </source>
</evidence>
<feature type="coiled-coil region" evidence="6">
    <location>
        <begin position="69"/>
        <end position="106"/>
    </location>
</feature>
<dbReference type="GO" id="GO:0005886">
    <property type="term" value="C:plasma membrane"/>
    <property type="evidence" value="ECO:0007669"/>
    <property type="project" value="TreeGrafter"/>
</dbReference>
<keyword evidence="6" id="KW-0175">Coiled coil</keyword>
<evidence type="ECO:0000256" key="1">
    <source>
        <dbReference type="ARBA" id="ARBA00009369"/>
    </source>
</evidence>
<dbReference type="AlphaFoldDB" id="A0A9D2P0Y5"/>
<evidence type="ECO:0000313" key="9">
    <source>
        <dbReference type="Proteomes" id="UP000823882"/>
    </source>
</evidence>
<comment type="caution">
    <text evidence="8">The sequence shown here is derived from an EMBL/GenBank/DDBJ whole genome shotgun (WGS) entry which is preliminary data.</text>
</comment>
<evidence type="ECO:0000259" key="7">
    <source>
        <dbReference type="Pfam" id="PF04085"/>
    </source>
</evidence>
<dbReference type="InterPro" id="IPR042175">
    <property type="entry name" value="Cell/Rod_MreC_2"/>
</dbReference>
<dbReference type="NCBIfam" id="TIGR00219">
    <property type="entry name" value="mreC"/>
    <property type="match status" value="1"/>
</dbReference>
<dbReference type="PANTHER" id="PTHR34138">
    <property type="entry name" value="CELL SHAPE-DETERMINING PROTEIN MREC"/>
    <property type="match status" value="1"/>
</dbReference>
<keyword evidence="3 5" id="KW-0133">Cell shape</keyword>
<name>A0A9D2P0Y5_9FIRM</name>
<dbReference type="Gene3D" id="2.40.10.350">
    <property type="entry name" value="Rod shape-determining protein MreC, domain 2"/>
    <property type="match status" value="1"/>
</dbReference>
<evidence type="ECO:0000313" key="8">
    <source>
        <dbReference type="EMBL" id="HJC40629.1"/>
    </source>
</evidence>
<dbReference type="PIRSF" id="PIRSF038471">
    <property type="entry name" value="MreC"/>
    <property type="match status" value="1"/>
</dbReference>
<evidence type="ECO:0000256" key="6">
    <source>
        <dbReference type="SAM" id="Coils"/>
    </source>
</evidence>
<feature type="domain" description="Rod shape-determining protein MreC beta-barrel core" evidence="7">
    <location>
        <begin position="123"/>
        <end position="274"/>
    </location>
</feature>
<reference evidence="8" key="2">
    <citation type="submission" date="2021-04" db="EMBL/GenBank/DDBJ databases">
        <authorList>
            <person name="Gilroy R."/>
        </authorList>
    </citation>
    <scope>NUCLEOTIDE SEQUENCE</scope>
    <source>
        <strain evidence="8">CHK186-1790</strain>
    </source>
</reference>
<accession>A0A9D2P0Y5</accession>
<evidence type="ECO:0000256" key="4">
    <source>
        <dbReference type="ARBA" id="ARBA00032089"/>
    </source>
</evidence>
<comment type="function">
    <text evidence="5">Involved in formation and maintenance of cell shape.</text>
</comment>
<dbReference type="InterPro" id="IPR055342">
    <property type="entry name" value="MreC_beta-barrel_core"/>
</dbReference>
<dbReference type="PANTHER" id="PTHR34138:SF1">
    <property type="entry name" value="CELL SHAPE-DETERMINING PROTEIN MREC"/>
    <property type="match status" value="1"/>
</dbReference>
<comment type="similarity">
    <text evidence="1 5">Belongs to the MreC family.</text>
</comment>
<dbReference type="InterPro" id="IPR042177">
    <property type="entry name" value="Cell/Rod_1"/>
</dbReference>
<dbReference type="EMBL" id="DWWJ01000070">
    <property type="protein sequence ID" value="HJC40629.1"/>
    <property type="molecule type" value="Genomic_DNA"/>
</dbReference>
<dbReference type="GO" id="GO:0008360">
    <property type="term" value="P:regulation of cell shape"/>
    <property type="evidence" value="ECO:0007669"/>
    <property type="project" value="UniProtKB-KW"/>
</dbReference>